<name>A0AAW2UUX4_9LAMI</name>
<gene>
    <name evidence="1" type="ORF">Slati_3095400</name>
</gene>
<dbReference type="PANTHER" id="PTHR33116">
    <property type="entry name" value="REVERSE TRANSCRIPTASE ZINC-BINDING DOMAIN-CONTAINING PROTEIN-RELATED-RELATED"/>
    <property type="match status" value="1"/>
</dbReference>
<proteinExistence type="predicted"/>
<dbReference type="EMBL" id="JACGWN010000011">
    <property type="protein sequence ID" value="KAL0420725.1"/>
    <property type="molecule type" value="Genomic_DNA"/>
</dbReference>
<dbReference type="PANTHER" id="PTHR33116:SF78">
    <property type="entry name" value="OS12G0587133 PROTEIN"/>
    <property type="match status" value="1"/>
</dbReference>
<evidence type="ECO:0000313" key="1">
    <source>
        <dbReference type="EMBL" id="KAL0420725.1"/>
    </source>
</evidence>
<accession>A0AAW2UUX4</accession>
<protein>
    <submittedName>
        <fullName evidence="1">Uncharacterized protein</fullName>
    </submittedName>
</protein>
<reference evidence="1" key="2">
    <citation type="journal article" date="2024" name="Plant">
        <title>Genomic evolution and insights into agronomic trait innovations of Sesamum species.</title>
        <authorList>
            <person name="Miao H."/>
            <person name="Wang L."/>
            <person name="Qu L."/>
            <person name="Liu H."/>
            <person name="Sun Y."/>
            <person name="Le M."/>
            <person name="Wang Q."/>
            <person name="Wei S."/>
            <person name="Zheng Y."/>
            <person name="Lin W."/>
            <person name="Duan Y."/>
            <person name="Cao H."/>
            <person name="Xiong S."/>
            <person name="Wang X."/>
            <person name="Wei L."/>
            <person name="Li C."/>
            <person name="Ma Q."/>
            <person name="Ju M."/>
            <person name="Zhao R."/>
            <person name="Li G."/>
            <person name="Mu C."/>
            <person name="Tian Q."/>
            <person name="Mei H."/>
            <person name="Zhang T."/>
            <person name="Gao T."/>
            <person name="Zhang H."/>
        </authorList>
    </citation>
    <scope>NUCLEOTIDE SEQUENCE</scope>
    <source>
        <strain evidence="1">KEN1</strain>
    </source>
</reference>
<comment type="caution">
    <text evidence="1">The sequence shown here is derived from an EMBL/GenBank/DDBJ whole genome shotgun (WGS) entry which is preliminary data.</text>
</comment>
<organism evidence="1">
    <name type="scientific">Sesamum latifolium</name>
    <dbReference type="NCBI Taxonomy" id="2727402"/>
    <lineage>
        <taxon>Eukaryota</taxon>
        <taxon>Viridiplantae</taxon>
        <taxon>Streptophyta</taxon>
        <taxon>Embryophyta</taxon>
        <taxon>Tracheophyta</taxon>
        <taxon>Spermatophyta</taxon>
        <taxon>Magnoliopsida</taxon>
        <taxon>eudicotyledons</taxon>
        <taxon>Gunneridae</taxon>
        <taxon>Pentapetalae</taxon>
        <taxon>asterids</taxon>
        <taxon>lamiids</taxon>
        <taxon>Lamiales</taxon>
        <taxon>Pedaliaceae</taxon>
        <taxon>Sesamum</taxon>
    </lineage>
</organism>
<reference evidence="1" key="1">
    <citation type="submission" date="2020-06" db="EMBL/GenBank/DDBJ databases">
        <authorList>
            <person name="Li T."/>
            <person name="Hu X."/>
            <person name="Zhang T."/>
            <person name="Song X."/>
            <person name="Zhang H."/>
            <person name="Dai N."/>
            <person name="Sheng W."/>
            <person name="Hou X."/>
            <person name="Wei L."/>
        </authorList>
    </citation>
    <scope>NUCLEOTIDE SEQUENCE</scope>
    <source>
        <strain evidence="1">KEN1</strain>
        <tissue evidence="1">Leaf</tissue>
    </source>
</reference>
<dbReference type="AlphaFoldDB" id="A0AAW2UUX4"/>
<sequence>MALNVYWAMSFILLKWIIREVEKRLRSFLWNGSSGRGFPKLAWQQISKSIDKGGQGIQDILTLNRALMSKHLWDMLKGDRTSIWVDWIHNVPA</sequence>